<dbReference type="Proteomes" id="UP000216004">
    <property type="component" value="Unassembled WGS sequence"/>
</dbReference>
<gene>
    <name evidence="1" type="ORF">BOCO_0776</name>
</gene>
<evidence type="ECO:0000313" key="2">
    <source>
        <dbReference type="Proteomes" id="UP000216004"/>
    </source>
</evidence>
<dbReference type="PANTHER" id="PTHR43611">
    <property type="entry name" value="ALPHA-D-GLUCOSE 1-PHOSPHATE PHOSPHATASE"/>
    <property type="match status" value="1"/>
</dbReference>
<dbReference type="AlphaFoldDB" id="A0A261ETS3"/>
<name>A0A261ETS3_9BIFI</name>
<reference evidence="1 2" key="1">
    <citation type="journal article" date="2017" name="BMC Genomics">
        <title>Comparative genomic and phylogenomic analyses of the Bifidobacteriaceae family.</title>
        <authorList>
            <person name="Lugli G.A."/>
            <person name="Milani C."/>
            <person name="Turroni F."/>
            <person name="Duranti S."/>
            <person name="Mancabelli L."/>
            <person name="Mangifesta M."/>
            <person name="Ferrario C."/>
            <person name="Modesto M."/>
            <person name="Mattarelli P."/>
            <person name="Jiri K."/>
            <person name="van Sinderen D."/>
            <person name="Ventura M."/>
        </authorList>
    </citation>
    <scope>NUCLEOTIDE SEQUENCE [LARGE SCALE GENOMIC DNA]</scope>
    <source>
        <strain evidence="1 2">DSM 22924</strain>
    </source>
</reference>
<dbReference type="RefSeq" id="WP_094722759.1">
    <property type="nucleotide sequence ID" value="NZ_MWWS01000004.1"/>
</dbReference>
<dbReference type="Pfam" id="PF00702">
    <property type="entry name" value="Hydrolase"/>
    <property type="match status" value="1"/>
</dbReference>
<proteinExistence type="predicted"/>
<sequence>MNELVKNCSIENVVFDFGGVLVDWDPHLPLQGSYPDGVIDMFLDPTDEWGFWRYNELSHVGWGESKILDDYESTHGPAVAWVFRTYFEGYRKALKRMMPGMGELLEELQSNGIHLWGLTNSTKQYVDAMFEMFAPMRLLEGTVISSQEGLRKPDELVYQVMLRRFQIEPERTVFVDDCPENVNAAQQLGIRSFVFRDSRTFRTQLHELGI</sequence>
<organism evidence="1 2">
    <name type="scientific">Bombiscardovia coagulans</name>
    <dbReference type="NCBI Taxonomy" id="686666"/>
    <lineage>
        <taxon>Bacteria</taxon>
        <taxon>Bacillati</taxon>
        <taxon>Actinomycetota</taxon>
        <taxon>Actinomycetes</taxon>
        <taxon>Bifidobacteriales</taxon>
        <taxon>Bifidobacteriaceae</taxon>
        <taxon>Bombiscardovia</taxon>
    </lineage>
</organism>
<protein>
    <submittedName>
        <fullName evidence="1">HAD-superfamily hydrolase, subfamily IA, variant 3</fullName>
    </submittedName>
</protein>
<dbReference type="NCBIfam" id="TIGR01509">
    <property type="entry name" value="HAD-SF-IA-v3"/>
    <property type="match status" value="1"/>
</dbReference>
<dbReference type="SFLD" id="SFLDG01129">
    <property type="entry name" value="C1.5:_HAD__Beta-PGM__Phosphata"/>
    <property type="match status" value="1"/>
</dbReference>
<accession>A0A261ETS3</accession>
<dbReference type="OrthoDB" id="9797415at2"/>
<comment type="caution">
    <text evidence="1">The sequence shown here is derived from an EMBL/GenBank/DDBJ whole genome shotgun (WGS) entry which is preliminary data.</text>
</comment>
<dbReference type="Gene3D" id="3.40.50.1000">
    <property type="entry name" value="HAD superfamily/HAD-like"/>
    <property type="match status" value="1"/>
</dbReference>
<dbReference type="InterPro" id="IPR006439">
    <property type="entry name" value="HAD-SF_hydro_IA"/>
</dbReference>
<dbReference type="PANTHER" id="PTHR43611:SF3">
    <property type="entry name" value="FLAVIN MONONUCLEOTIDE HYDROLASE 1, CHLOROPLATIC"/>
    <property type="match status" value="1"/>
</dbReference>
<dbReference type="SUPFAM" id="SSF56784">
    <property type="entry name" value="HAD-like"/>
    <property type="match status" value="1"/>
</dbReference>
<dbReference type="SFLD" id="SFLDS00003">
    <property type="entry name" value="Haloacid_Dehalogenase"/>
    <property type="match status" value="1"/>
</dbReference>
<dbReference type="InterPro" id="IPR036412">
    <property type="entry name" value="HAD-like_sf"/>
</dbReference>
<keyword evidence="1" id="KW-0378">Hydrolase</keyword>
<dbReference type="CDD" id="cd02603">
    <property type="entry name" value="HAD_sEH-N_like"/>
    <property type="match status" value="1"/>
</dbReference>
<dbReference type="PRINTS" id="PR00413">
    <property type="entry name" value="HADHALOGNASE"/>
</dbReference>
<dbReference type="InterPro" id="IPR023214">
    <property type="entry name" value="HAD_sf"/>
</dbReference>
<keyword evidence="2" id="KW-1185">Reference proteome</keyword>
<dbReference type="EMBL" id="MWWS01000004">
    <property type="protein sequence ID" value="OZG50259.1"/>
    <property type="molecule type" value="Genomic_DNA"/>
</dbReference>
<dbReference type="GO" id="GO:0016787">
    <property type="term" value="F:hydrolase activity"/>
    <property type="evidence" value="ECO:0007669"/>
    <property type="project" value="UniProtKB-KW"/>
</dbReference>
<evidence type="ECO:0000313" key="1">
    <source>
        <dbReference type="EMBL" id="OZG50259.1"/>
    </source>
</evidence>